<evidence type="ECO:0000256" key="1">
    <source>
        <dbReference type="ARBA" id="ARBA00023157"/>
    </source>
</evidence>
<dbReference type="Proteomes" id="UP000085678">
    <property type="component" value="Unplaced"/>
</dbReference>
<dbReference type="RefSeq" id="XP_013408585.1">
    <property type="nucleotide sequence ID" value="XM_013553131.1"/>
</dbReference>
<evidence type="ECO:0000313" key="7">
    <source>
        <dbReference type="Proteomes" id="UP000085678"/>
    </source>
</evidence>
<dbReference type="GO" id="GO:0005615">
    <property type="term" value="C:extracellular space"/>
    <property type="evidence" value="ECO:0007669"/>
    <property type="project" value="TreeGrafter"/>
</dbReference>
<accession>A0A1S3JDU5</accession>
<dbReference type="PROSITE" id="PS01180">
    <property type="entry name" value="CUB"/>
    <property type="match status" value="1"/>
</dbReference>
<evidence type="ECO:0000256" key="5">
    <source>
        <dbReference type="SAM" id="SignalP"/>
    </source>
</evidence>
<dbReference type="AlphaFoldDB" id="A0A1S3JDU5"/>
<keyword evidence="4" id="KW-0812">Transmembrane</keyword>
<keyword evidence="4" id="KW-0472">Membrane</keyword>
<feature type="region of interest" description="Disordered" evidence="3">
    <location>
        <begin position="328"/>
        <end position="352"/>
    </location>
</feature>
<dbReference type="PROSITE" id="PS51257">
    <property type="entry name" value="PROKAR_LIPOPROTEIN"/>
    <property type="match status" value="1"/>
</dbReference>
<dbReference type="SMART" id="SM00042">
    <property type="entry name" value="CUB"/>
    <property type="match status" value="1"/>
</dbReference>
<dbReference type="Gene3D" id="2.60.120.290">
    <property type="entry name" value="Spermadhesin, CUB domain"/>
    <property type="match status" value="1"/>
</dbReference>
<dbReference type="Pfam" id="PF00431">
    <property type="entry name" value="CUB"/>
    <property type="match status" value="1"/>
</dbReference>
<feature type="compositionally biased region" description="Polar residues" evidence="3">
    <location>
        <begin position="267"/>
        <end position="277"/>
    </location>
</feature>
<evidence type="ECO:0000313" key="8">
    <source>
        <dbReference type="RefSeq" id="XP_013408585.1"/>
    </source>
</evidence>
<dbReference type="GeneID" id="106172424"/>
<organism evidence="7 8">
    <name type="scientific">Lingula anatina</name>
    <name type="common">Brachiopod</name>
    <name type="synonym">Lingula unguis</name>
    <dbReference type="NCBI Taxonomy" id="7574"/>
    <lineage>
        <taxon>Eukaryota</taxon>
        <taxon>Metazoa</taxon>
        <taxon>Spiralia</taxon>
        <taxon>Lophotrochozoa</taxon>
        <taxon>Brachiopoda</taxon>
        <taxon>Linguliformea</taxon>
        <taxon>Lingulata</taxon>
        <taxon>Lingulida</taxon>
        <taxon>Linguloidea</taxon>
        <taxon>Lingulidae</taxon>
        <taxon>Lingula</taxon>
    </lineage>
</organism>
<dbReference type="InterPro" id="IPR035914">
    <property type="entry name" value="Sperma_CUB_dom_sf"/>
</dbReference>
<feature type="domain" description="CUB" evidence="6">
    <location>
        <begin position="35"/>
        <end position="158"/>
    </location>
</feature>
<dbReference type="InParanoid" id="A0A1S3JDU5"/>
<protein>
    <submittedName>
        <fullName evidence="8">Uncharacterized protein LOC106172424</fullName>
    </submittedName>
</protein>
<evidence type="ECO:0000256" key="2">
    <source>
        <dbReference type="PROSITE-ProRule" id="PRU00059"/>
    </source>
</evidence>
<dbReference type="OrthoDB" id="6514358at2759"/>
<feature type="signal peptide" evidence="5">
    <location>
        <begin position="1"/>
        <end position="23"/>
    </location>
</feature>
<keyword evidence="7" id="KW-1185">Reference proteome</keyword>
<dbReference type="GO" id="GO:0004252">
    <property type="term" value="F:serine-type endopeptidase activity"/>
    <property type="evidence" value="ECO:0007669"/>
    <property type="project" value="TreeGrafter"/>
</dbReference>
<dbReference type="PANTHER" id="PTHR24255">
    <property type="entry name" value="COMPLEMENT COMPONENT 1, S SUBCOMPONENT-RELATED"/>
    <property type="match status" value="1"/>
</dbReference>
<name>A0A1S3JDU5_LINAN</name>
<gene>
    <name evidence="8" type="primary">LOC106172424</name>
</gene>
<feature type="transmembrane region" description="Helical" evidence="4">
    <location>
        <begin position="297"/>
        <end position="321"/>
    </location>
</feature>
<dbReference type="CDD" id="cd00041">
    <property type="entry name" value="CUB"/>
    <property type="match status" value="1"/>
</dbReference>
<evidence type="ECO:0000256" key="3">
    <source>
        <dbReference type="SAM" id="MobiDB-lite"/>
    </source>
</evidence>
<sequence length="384" mass="42110">MMTKLKHFLLVNAVCFLLTQARAQSTAAAPVGQGCGTTEFSSQTGVITSPGYCGQGACQYPPSITCWYTVSVPGACKIDLIFTNFDLENGGCNYDFLNISFKHLGSTNSTTFCDSKFSVTAPQINVTSIVIEDNSFNMTFVSDSSSTAEGFRLEYEGYLCTTLVQTDGTTEHHETTREVTTAHWHAITSETILIPKTTQKTTAIFKAISTAQNKVTAAITVPKTTTMQSFASTRKLHTSPSVIFISSKTLSTTRIFTTTYDKITSSSTNKEVTTSKMGNPDSDRGSQNKNPMINFPVWSWVLIAVGACLLVVVEIVFAVLYTKRNRDNQPREYSDMDDDSIMVSNQPNSKPPELVRYEARNSEQNSKVSFGVEVTIFSNGAFVH</sequence>
<dbReference type="SUPFAM" id="SSF49854">
    <property type="entry name" value="Spermadhesin, CUB domain"/>
    <property type="match status" value="1"/>
</dbReference>
<dbReference type="InterPro" id="IPR000859">
    <property type="entry name" value="CUB_dom"/>
</dbReference>
<comment type="caution">
    <text evidence="2">Lacks conserved residue(s) required for the propagation of feature annotation.</text>
</comment>
<evidence type="ECO:0000259" key="6">
    <source>
        <dbReference type="PROSITE" id="PS01180"/>
    </source>
</evidence>
<keyword evidence="5" id="KW-0732">Signal</keyword>
<reference evidence="8" key="1">
    <citation type="submission" date="2025-08" db="UniProtKB">
        <authorList>
            <consortium name="RefSeq"/>
        </authorList>
    </citation>
    <scope>IDENTIFICATION</scope>
    <source>
        <tissue evidence="8">Gonads</tissue>
    </source>
</reference>
<feature type="region of interest" description="Disordered" evidence="3">
    <location>
        <begin position="267"/>
        <end position="288"/>
    </location>
</feature>
<dbReference type="PANTHER" id="PTHR24255:SF31">
    <property type="entry name" value="CUBILIN-LIKE PROTEIN"/>
    <property type="match status" value="1"/>
</dbReference>
<feature type="chain" id="PRO_5010328088" evidence="5">
    <location>
        <begin position="24"/>
        <end position="384"/>
    </location>
</feature>
<keyword evidence="1" id="KW-1015">Disulfide bond</keyword>
<proteinExistence type="predicted"/>
<dbReference type="KEGG" id="lak:106172424"/>
<keyword evidence="4" id="KW-1133">Transmembrane helix</keyword>
<evidence type="ECO:0000256" key="4">
    <source>
        <dbReference type="SAM" id="Phobius"/>
    </source>
</evidence>